<gene>
    <name evidence="7" type="ORF">LSP00402_LOCUS770</name>
</gene>
<reference evidence="7" key="1">
    <citation type="submission" date="2021-01" db="EMBL/GenBank/DDBJ databases">
        <authorList>
            <person name="Corre E."/>
            <person name="Pelletier E."/>
            <person name="Niang G."/>
            <person name="Scheremetjew M."/>
            <person name="Finn R."/>
            <person name="Kale V."/>
            <person name="Holt S."/>
            <person name="Cochrane G."/>
            <person name="Meng A."/>
            <person name="Brown T."/>
            <person name="Cohen L."/>
        </authorList>
    </citation>
    <scope>NUCLEOTIDE SEQUENCE</scope>
    <source>
        <strain evidence="7">CCMP622</strain>
    </source>
</reference>
<dbReference type="InterPro" id="IPR050121">
    <property type="entry name" value="Cytochrome_P450_monoxygenase"/>
</dbReference>
<dbReference type="GO" id="GO:0016705">
    <property type="term" value="F:oxidoreductase activity, acting on paired donors, with incorporation or reduction of molecular oxygen"/>
    <property type="evidence" value="ECO:0007669"/>
    <property type="project" value="InterPro"/>
</dbReference>
<dbReference type="GO" id="GO:0020037">
    <property type="term" value="F:heme binding"/>
    <property type="evidence" value="ECO:0007669"/>
    <property type="project" value="InterPro"/>
</dbReference>
<evidence type="ECO:0000256" key="1">
    <source>
        <dbReference type="ARBA" id="ARBA00001971"/>
    </source>
</evidence>
<name>A0A7S2TGG5_9EUKA</name>
<dbReference type="InterPro" id="IPR001128">
    <property type="entry name" value="Cyt_P450"/>
</dbReference>
<comment type="cofactor">
    <cofactor evidence="1 5">
        <name>heme</name>
        <dbReference type="ChEBI" id="CHEBI:30413"/>
    </cofactor>
</comment>
<dbReference type="PANTHER" id="PTHR24305">
    <property type="entry name" value="CYTOCHROME P450"/>
    <property type="match status" value="1"/>
</dbReference>
<evidence type="ECO:0000256" key="5">
    <source>
        <dbReference type="PIRSR" id="PIRSR602403-1"/>
    </source>
</evidence>
<dbReference type="PROSITE" id="PS00086">
    <property type="entry name" value="CYTOCHROME_P450"/>
    <property type="match status" value="1"/>
</dbReference>
<keyword evidence="5 6" id="KW-0349">Heme</keyword>
<protein>
    <recommendedName>
        <fullName evidence="8">Cytochrome P450</fullName>
    </recommendedName>
</protein>
<evidence type="ECO:0000256" key="2">
    <source>
        <dbReference type="ARBA" id="ARBA00010617"/>
    </source>
</evidence>
<dbReference type="InterPro" id="IPR002403">
    <property type="entry name" value="Cyt_P450_E_grp-IV"/>
</dbReference>
<dbReference type="Pfam" id="PF00067">
    <property type="entry name" value="p450"/>
    <property type="match status" value="1"/>
</dbReference>
<sequence>MLATHHDVQDKARDEVQKVFKANDGEISADVVLNQLPHLSAVVKETLRLFPPVGVAMPRVTTTAMTLGPLRVPAKTPLMVVGWVAMRSEKTWGEDAKMFRPERFLKGSLGPAGDDVRAMASSVSVFDPLPDGSFLTFGGGIRFCMGRKLASLEIVTSSLCCFKRSSLICFLSTSKPRRGIGRPISCR</sequence>
<dbReference type="PANTHER" id="PTHR24305:SF166">
    <property type="entry name" value="CYTOCHROME P450 12A4, MITOCHONDRIAL-RELATED"/>
    <property type="match status" value="1"/>
</dbReference>
<dbReference type="InterPro" id="IPR017972">
    <property type="entry name" value="Cyt_P450_CS"/>
</dbReference>
<evidence type="ECO:0000313" key="7">
    <source>
        <dbReference type="EMBL" id="CAD9745372.1"/>
    </source>
</evidence>
<keyword evidence="6" id="KW-0560">Oxidoreductase</keyword>
<evidence type="ECO:0000256" key="3">
    <source>
        <dbReference type="ARBA" id="ARBA00022723"/>
    </source>
</evidence>
<dbReference type="PRINTS" id="PR00385">
    <property type="entry name" value="P450"/>
</dbReference>
<evidence type="ECO:0000256" key="6">
    <source>
        <dbReference type="RuleBase" id="RU000461"/>
    </source>
</evidence>
<keyword evidence="4 5" id="KW-0408">Iron</keyword>
<evidence type="ECO:0008006" key="8">
    <source>
        <dbReference type="Google" id="ProtNLM"/>
    </source>
</evidence>
<dbReference type="Gene3D" id="1.10.630.10">
    <property type="entry name" value="Cytochrome P450"/>
    <property type="match status" value="1"/>
</dbReference>
<keyword evidence="6" id="KW-0503">Monooxygenase</keyword>
<dbReference type="GO" id="GO:0004497">
    <property type="term" value="F:monooxygenase activity"/>
    <property type="evidence" value="ECO:0007669"/>
    <property type="project" value="UniProtKB-KW"/>
</dbReference>
<accession>A0A7S2TGG5</accession>
<dbReference type="PRINTS" id="PR00465">
    <property type="entry name" value="EP450IV"/>
</dbReference>
<keyword evidence="3 5" id="KW-0479">Metal-binding</keyword>
<feature type="binding site" description="axial binding residue" evidence="5">
    <location>
        <position position="144"/>
    </location>
    <ligand>
        <name>heme</name>
        <dbReference type="ChEBI" id="CHEBI:30413"/>
    </ligand>
    <ligandPart>
        <name>Fe</name>
        <dbReference type="ChEBI" id="CHEBI:18248"/>
    </ligandPart>
</feature>
<dbReference type="GO" id="GO:0005506">
    <property type="term" value="F:iron ion binding"/>
    <property type="evidence" value="ECO:0007669"/>
    <property type="project" value="InterPro"/>
</dbReference>
<dbReference type="SUPFAM" id="SSF48264">
    <property type="entry name" value="Cytochrome P450"/>
    <property type="match status" value="1"/>
</dbReference>
<organism evidence="7">
    <name type="scientific">Lotharella oceanica</name>
    <dbReference type="NCBI Taxonomy" id="641309"/>
    <lineage>
        <taxon>Eukaryota</taxon>
        <taxon>Sar</taxon>
        <taxon>Rhizaria</taxon>
        <taxon>Cercozoa</taxon>
        <taxon>Chlorarachniophyceae</taxon>
        <taxon>Lotharella</taxon>
    </lineage>
</organism>
<dbReference type="EMBL" id="HBHP01001195">
    <property type="protein sequence ID" value="CAD9745372.1"/>
    <property type="molecule type" value="Transcribed_RNA"/>
</dbReference>
<proteinExistence type="inferred from homology"/>
<evidence type="ECO:0000256" key="4">
    <source>
        <dbReference type="ARBA" id="ARBA00023004"/>
    </source>
</evidence>
<dbReference type="InterPro" id="IPR036396">
    <property type="entry name" value="Cyt_P450_sf"/>
</dbReference>
<comment type="similarity">
    <text evidence="2 6">Belongs to the cytochrome P450 family.</text>
</comment>
<dbReference type="AlphaFoldDB" id="A0A7S2TGG5"/>